<dbReference type="Pfam" id="PF26078">
    <property type="entry name" value="Baseplate_J_M"/>
    <property type="match status" value="1"/>
</dbReference>
<evidence type="ECO:0000259" key="3">
    <source>
        <dbReference type="Pfam" id="PF26078"/>
    </source>
</evidence>
<accession>A0A242N735</accession>
<evidence type="ECO:0000256" key="1">
    <source>
        <dbReference type="ARBA" id="ARBA00038087"/>
    </source>
</evidence>
<feature type="domain" description="Baseplate J-like C-terminal" evidence="4">
    <location>
        <begin position="305"/>
        <end position="365"/>
    </location>
</feature>
<dbReference type="Pfam" id="PF04865">
    <property type="entry name" value="Baseplate_J"/>
    <property type="match status" value="1"/>
</dbReference>
<dbReference type="InterPro" id="IPR052399">
    <property type="entry name" value="Phage_Baseplate_Assmbl_Protein"/>
</dbReference>
<comment type="caution">
    <text evidence="5">The sequence shown here is derived from an EMBL/GenBank/DDBJ whole genome shotgun (WGS) entry which is preliminary data.</text>
</comment>
<evidence type="ECO:0000259" key="2">
    <source>
        <dbReference type="Pfam" id="PF04865"/>
    </source>
</evidence>
<dbReference type="PANTHER" id="PTHR37829">
    <property type="entry name" value="PHAGE-LIKE ELEMENT PBSX PROTEIN XKDT"/>
    <property type="match status" value="1"/>
</dbReference>
<feature type="domain" description="Baseplate protein J-like barrel" evidence="2">
    <location>
        <begin position="100"/>
        <end position="176"/>
    </location>
</feature>
<feature type="domain" description="Baseplate J-like central" evidence="3">
    <location>
        <begin position="203"/>
        <end position="298"/>
    </location>
</feature>
<organism evidence="5 6">
    <name type="scientific">Caballeronia sordidicola</name>
    <name type="common">Burkholderia sordidicola</name>
    <dbReference type="NCBI Taxonomy" id="196367"/>
    <lineage>
        <taxon>Bacteria</taxon>
        <taxon>Pseudomonadati</taxon>
        <taxon>Pseudomonadota</taxon>
        <taxon>Betaproteobacteria</taxon>
        <taxon>Burkholderiales</taxon>
        <taxon>Burkholderiaceae</taxon>
        <taxon>Caballeronia</taxon>
    </lineage>
</organism>
<proteinExistence type="inferred from homology"/>
<sequence length="397" mass="40490">MRGRGTNSPDMPFQRKTLSTLISEVAADISSALQGADALLRFTVLNVIGKVQAGMSNLHMGYLDWIAKQAVPFTAEDEYLEGWAALKNVFRKGATVASLTAVFPGTVGTPLNAGTQVVRSDGATFTTVATATVASGGTVTVNIVATAPGSAGNTSVGTMVSLGTSVPGIQSTGSITSIVSSGADVEEDDPLRSRMLAAYQNTPQGGDSNDYEGWALAVPGVTRAWVAPNNFGAGTVVVYTMWDLAEVSHQGFPQGASGVSQFDKGPGGTPRGVVATGDLLVVADSIVTQQPVTALVYSVSPVANNLTFTISGLTGATSTTRAAISAAISDVFFRNGDPRAGTINRSDVESAIAAIAGTSGFVITLVQGVVGATTTTYPGNITSAFGQLPVLANVIYV</sequence>
<dbReference type="Proteomes" id="UP000195221">
    <property type="component" value="Unassembled WGS sequence"/>
</dbReference>
<comment type="similarity">
    <text evidence="1">Belongs to the Mu gp47/PBSX XkdT family.</text>
</comment>
<dbReference type="PANTHER" id="PTHR37829:SF3">
    <property type="entry name" value="PROTEIN JAYE-RELATED"/>
    <property type="match status" value="1"/>
</dbReference>
<protein>
    <submittedName>
        <fullName evidence="5">Phage FluMu protein gp47</fullName>
    </submittedName>
</protein>
<dbReference type="AlphaFoldDB" id="A0A242N735"/>
<evidence type="ECO:0000313" key="6">
    <source>
        <dbReference type="Proteomes" id="UP000195221"/>
    </source>
</evidence>
<evidence type="ECO:0000259" key="4">
    <source>
        <dbReference type="Pfam" id="PF26079"/>
    </source>
</evidence>
<dbReference type="InterPro" id="IPR006949">
    <property type="entry name" value="Barrel_Baseplate_J-like"/>
</dbReference>
<name>A0A242N735_CABSO</name>
<dbReference type="EMBL" id="NBTZ01000009">
    <property type="protein sequence ID" value="OTP79499.1"/>
    <property type="molecule type" value="Genomic_DNA"/>
</dbReference>
<dbReference type="InterPro" id="IPR058530">
    <property type="entry name" value="Baseplate_J-like_C"/>
</dbReference>
<evidence type="ECO:0000313" key="5">
    <source>
        <dbReference type="EMBL" id="OTP79499.1"/>
    </source>
</evidence>
<dbReference type="InterPro" id="IPR058531">
    <property type="entry name" value="Baseplate_J_M"/>
</dbReference>
<gene>
    <name evidence="5" type="ORF">PAMC26577_01130</name>
</gene>
<dbReference type="Pfam" id="PF26079">
    <property type="entry name" value="Baseplate_J_C"/>
    <property type="match status" value="1"/>
</dbReference>
<reference evidence="5 6" key="1">
    <citation type="submission" date="2017-03" db="EMBL/GenBank/DDBJ databases">
        <title>Genome analysis of strain PAMC 26577.</title>
        <authorList>
            <person name="Oh H.-M."/>
            <person name="Yang J.-A."/>
        </authorList>
    </citation>
    <scope>NUCLEOTIDE SEQUENCE [LARGE SCALE GENOMIC DNA]</scope>
    <source>
        <strain evidence="5 6">PAMC 26577</strain>
    </source>
</reference>